<evidence type="ECO:0000256" key="27">
    <source>
        <dbReference type="ARBA" id="ARBA00050447"/>
    </source>
</evidence>
<evidence type="ECO:0000256" key="37">
    <source>
        <dbReference type="SAM" id="MobiDB-lite"/>
    </source>
</evidence>
<proteinExistence type="inferred from homology"/>
<dbReference type="GO" id="GO:0043202">
    <property type="term" value="C:lysosomal lumen"/>
    <property type="evidence" value="ECO:0007669"/>
    <property type="project" value="UniProtKB-SubCell"/>
</dbReference>
<dbReference type="InterPro" id="IPR036278">
    <property type="entry name" value="Sialidase_sf"/>
</dbReference>
<dbReference type="PANTHER" id="PTHR10628">
    <property type="entry name" value="SIALIDASE"/>
    <property type="match status" value="1"/>
</dbReference>
<evidence type="ECO:0000256" key="23">
    <source>
        <dbReference type="ARBA" id="ARBA00023273"/>
    </source>
</evidence>
<evidence type="ECO:0000256" key="34">
    <source>
        <dbReference type="ARBA" id="ARBA00057495"/>
    </source>
</evidence>
<dbReference type="GO" id="GO:0043005">
    <property type="term" value="C:neuron projection"/>
    <property type="evidence" value="ECO:0007669"/>
    <property type="project" value="UniProtKB-SubCell"/>
</dbReference>
<dbReference type="FunFam" id="2.120.10.10:FF:000006">
    <property type="entry name" value="Sialidase 4"/>
    <property type="match status" value="1"/>
</dbReference>
<keyword evidence="18" id="KW-0442">Lipid degradation</keyword>
<evidence type="ECO:0000256" key="10">
    <source>
        <dbReference type="ARBA" id="ARBA00012733"/>
    </source>
</evidence>
<dbReference type="AlphaFoldDB" id="A0A3Q0DQ48"/>
<evidence type="ECO:0000256" key="21">
    <source>
        <dbReference type="ARBA" id="ARBA00023136"/>
    </source>
</evidence>
<dbReference type="GO" id="GO:0005743">
    <property type="term" value="C:mitochondrial inner membrane"/>
    <property type="evidence" value="ECO:0007669"/>
    <property type="project" value="UniProtKB-SubCell"/>
</dbReference>
<sequence length="611" mass="64806">MTLEGVKEGSELASGIHTGLAVRDICDHPLQLVQEPEDQAGVGLDPLLLQGVLTPAPVVPGPGEPAKSPGSLGCTWGPFGGTLQVVAAPLALPKSPPLLRQPKGPAGWFPVPQDVCWGLEFRPLLCKRFLSMAAPARTVLFQRERSGLTYRVPALLSVPPGPTLLAFVEQRISPDDSHAHRLVLRRGTLTGGSVRWGALRVLGTAALEEHRSMNPCPVHDAGTGTIFLFFIAVLGHTPEAVQIATGRNAARLCCVTSFDVGLTWSSVRDLTEDAIGGTVQDWATFAVGPGHGVQLPSGRLLVPAYAYRVDRRECFGKICLTSPHSFAFYSDDHGRSWHSGGLVPNLRSGECQLALVDGGQAGAFLYCNARSPLGSRVQALSADQGTSFLPGELVPTLPETARGCQGSIVGFPAPPSSRPWDEGWSKSPKSLHNPPRLCSGVQEAREEVAGGATGGQVPVGPFSHSQSQGDGPGQPGPGPGFGGDMGSWALALPVPSIASQSPTWLLYSHPAGRRARLHMGIHLSRSPLDPHGWTEPWVIYEGPSGYSDLASIRLAPMGAMAFGCLFESGARTSYEEISFCMFSLRDVLKNVPPDPQLPHWGPKPQGCCWPS</sequence>
<evidence type="ECO:0000256" key="14">
    <source>
        <dbReference type="ARBA" id="ARBA00022792"/>
    </source>
</evidence>
<keyword evidence="14" id="KW-0999">Mitochondrion inner membrane</keyword>
<evidence type="ECO:0000256" key="18">
    <source>
        <dbReference type="ARBA" id="ARBA00022963"/>
    </source>
</evidence>
<evidence type="ECO:0000256" key="30">
    <source>
        <dbReference type="ARBA" id="ARBA00050965"/>
    </source>
</evidence>
<dbReference type="GO" id="GO:0004308">
    <property type="term" value="F:exo-alpha-sialidase activity"/>
    <property type="evidence" value="ECO:0007669"/>
    <property type="project" value="UniProtKB-EC"/>
</dbReference>
<dbReference type="CTD" id="129807"/>
<comment type="catalytic activity">
    <reaction evidence="30">
        <text>a ganglioside GD3 + H2O = a ganglioside GM3 + N-acetylneuraminate</text>
        <dbReference type="Rhea" id="RHEA:48120"/>
        <dbReference type="ChEBI" id="CHEBI:15377"/>
        <dbReference type="ChEBI" id="CHEBI:35418"/>
        <dbReference type="ChEBI" id="CHEBI:79210"/>
        <dbReference type="ChEBI" id="CHEBI:79214"/>
    </reaction>
    <physiologicalReaction direction="left-to-right" evidence="30">
        <dbReference type="Rhea" id="RHEA:48121"/>
    </physiologicalReaction>
</comment>
<evidence type="ECO:0000256" key="6">
    <source>
        <dbReference type="ARBA" id="ARBA00004450"/>
    </source>
</evidence>
<evidence type="ECO:0000256" key="26">
    <source>
        <dbReference type="ARBA" id="ARBA00050149"/>
    </source>
</evidence>
<evidence type="ECO:0000256" key="9">
    <source>
        <dbReference type="ARBA" id="ARBA00009348"/>
    </source>
</evidence>
<dbReference type="EC" id="3.2.1.18" evidence="10"/>
<dbReference type="SUPFAM" id="SSF50939">
    <property type="entry name" value="Sialidases"/>
    <property type="match status" value="1"/>
</dbReference>
<evidence type="ECO:0000313" key="39">
    <source>
        <dbReference type="Proteomes" id="UP000189704"/>
    </source>
</evidence>
<feature type="domain" description="Sialidase" evidence="38">
    <location>
        <begin position="183"/>
        <end position="392"/>
    </location>
</feature>
<dbReference type="KEGG" id="csyr:103251266"/>
<evidence type="ECO:0000256" key="13">
    <source>
        <dbReference type="ARBA" id="ARBA00022787"/>
    </source>
</evidence>
<keyword evidence="11" id="KW-1003">Cell membrane</keyword>
<evidence type="ECO:0000256" key="22">
    <source>
        <dbReference type="ARBA" id="ARBA00023228"/>
    </source>
</evidence>
<evidence type="ECO:0000256" key="29">
    <source>
        <dbReference type="ARBA" id="ARBA00050916"/>
    </source>
</evidence>
<evidence type="ECO:0000256" key="15">
    <source>
        <dbReference type="ARBA" id="ARBA00022801"/>
    </source>
</evidence>
<dbReference type="GO" id="GO:0009313">
    <property type="term" value="P:oligosaccharide catabolic process"/>
    <property type="evidence" value="ECO:0007669"/>
    <property type="project" value="TreeGrafter"/>
</dbReference>
<evidence type="ECO:0000256" key="28">
    <source>
        <dbReference type="ARBA" id="ARBA00050699"/>
    </source>
</evidence>
<dbReference type="GeneID" id="103251266"/>
<evidence type="ECO:0000256" key="20">
    <source>
        <dbReference type="ARBA" id="ARBA00023128"/>
    </source>
</evidence>
<evidence type="ECO:0000256" key="11">
    <source>
        <dbReference type="ARBA" id="ARBA00022475"/>
    </source>
</evidence>
<evidence type="ECO:0000256" key="8">
    <source>
        <dbReference type="ARBA" id="ARBA00004637"/>
    </source>
</evidence>
<dbReference type="RefSeq" id="XP_021564145.1">
    <property type="nucleotide sequence ID" value="XM_021708470.1"/>
</dbReference>
<keyword evidence="12" id="KW-0677">Repeat</keyword>
<evidence type="ECO:0000256" key="16">
    <source>
        <dbReference type="ARBA" id="ARBA00022824"/>
    </source>
</evidence>
<evidence type="ECO:0000256" key="19">
    <source>
        <dbReference type="ARBA" id="ARBA00023098"/>
    </source>
</evidence>
<evidence type="ECO:0000313" key="40">
    <source>
        <dbReference type="RefSeq" id="XP_021564145.1"/>
    </source>
</evidence>
<feature type="region of interest" description="Disordered" evidence="37">
    <location>
        <begin position="447"/>
        <end position="485"/>
    </location>
</feature>
<comment type="catalytic activity">
    <reaction evidence="26">
        <text>a ganglioside GM2 + H2O = a ganglioside GA2 + N-acetylneuraminate</text>
        <dbReference type="Rhea" id="RHEA:48172"/>
        <dbReference type="ChEBI" id="CHEBI:15377"/>
        <dbReference type="ChEBI" id="CHEBI:35418"/>
        <dbReference type="ChEBI" id="CHEBI:79218"/>
        <dbReference type="ChEBI" id="CHEBI:90085"/>
    </reaction>
    <physiologicalReaction direction="left-to-right" evidence="26">
        <dbReference type="Rhea" id="RHEA:48173"/>
    </physiologicalReaction>
</comment>
<keyword evidence="24" id="KW-0119">Carbohydrate metabolism</keyword>
<dbReference type="GO" id="GO:0006689">
    <property type="term" value="P:ganglioside catabolic process"/>
    <property type="evidence" value="ECO:0007669"/>
    <property type="project" value="UniProtKB-ARBA"/>
</dbReference>
<dbReference type="CDD" id="cd15482">
    <property type="entry name" value="Sialidase_non-viral"/>
    <property type="match status" value="1"/>
</dbReference>
<evidence type="ECO:0000256" key="12">
    <source>
        <dbReference type="ARBA" id="ARBA00022737"/>
    </source>
</evidence>
<dbReference type="Pfam" id="PF13088">
    <property type="entry name" value="BNR_2"/>
    <property type="match status" value="1"/>
</dbReference>
<dbReference type="InterPro" id="IPR011040">
    <property type="entry name" value="Sialidase"/>
</dbReference>
<keyword evidence="23" id="KW-0966">Cell projection</keyword>
<comment type="catalytic activity">
    <reaction evidence="32">
        <text>a ganglioside GD1a (d18:1(4E)) + H2O = a ganglioside GM1 (d18:1(4E)) + N-acetylneuraminate</text>
        <dbReference type="Rhea" id="RHEA:47856"/>
        <dbReference type="ChEBI" id="CHEBI:15377"/>
        <dbReference type="ChEBI" id="CHEBI:35418"/>
        <dbReference type="ChEBI" id="CHEBI:77709"/>
        <dbReference type="ChEBI" id="CHEBI:78445"/>
    </reaction>
    <physiologicalReaction direction="left-to-right" evidence="32">
        <dbReference type="Rhea" id="RHEA:47857"/>
    </physiologicalReaction>
</comment>
<keyword evidence="39" id="KW-1185">Reference proteome</keyword>
<dbReference type="GO" id="GO:0006516">
    <property type="term" value="P:glycoprotein catabolic process"/>
    <property type="evidence" value="ECO:0007669"/>
    <property type="project" value="UniProtKB-ARBA"/>
</dbReference>
<comment type="similarity">
    <text evidence="9">Belongs to the glycosyl hydrolase 33 family.</text>
</comment>
<dbReference type="GO" id="GO:0005741">
    <property type="term" value="C:mitochondrial outer membrane"/>
    <property type="evidence" value="ECO:0007669"/>
    <property type="project" value="UniProtKB-SubCell"/>
</dbReference>
<dbReference type="STRING" id="1868482.ENSTSYP00000013986"/>
<protein>
    <recommendedName>
        <fullName evidence="35">Sialidase-4</fullName>
        <ecNumber evidence="10">3.2.1.18</ecNumber>
    </recommendedName>
    <alternativeName>
        <fullName evidence="36">N-acetyl-alpha-neuraminidase 4</fullName>
    </alternativeName>
</protein>
<name>A0A3Q0DQ48_CARSF</name>
<evidence type="ECO:0000256" key="7">
    <source>
        <dbReference type="ARBA" id="ARBA00004487"/>
    </source>
</evidence>
<keyword evidence="22" id="KW-0458">Lysosome</keyword>
<evidence type="ECO:0000256" key="3">
    <source>
        <dbReference type="ARBA" id="ARBA00004202"/>
    </source>
</evidence>
<keyword evidence="19" id="KW-0443">Lipid metabolism</keyword>
<comment type="catalytic activity">
    <reaction evidence="31">
        <text>a ganglioside GM3 (d18:1(4E)) + H2O = a beta-D-Gal-(1-&gt;4)-beta-D-Glc-(1&lt;-&gt;1)-Cer(d18:1(4E)) + N-acetylneuraminate</text>
        <dbReference type="Rhea" id="RHEA:47900"/>
        <dbReference type="ChEBI" id="CHEBI:15377"/>
        <dbReference type="ChEBI" id="CHEBI:17950"/>
        <dbReference type="ChEBI" id="CHEBI:35418"/>
        <dbReference type="ChEBI" id="CHEBI:60065"/>
    </reaction>
    <physiologicalReaction direction="left-to-right" evidence="31">
        <dbReference type="Rhea" id="RHEA:47901"/>
    </physiologicalReaction>
</comment>
<comment type="catalytic activity">
    <reaction evidence="33">
        <text>a ganglioside GM2 (d18:1(4E)) + H2O = a ganglioside GA2 (d18:1(4E)) + N-acetylneuraminate</text>
        <dbReference type="Rhea" id="RHEA:48068"/>
        <dbReference type="ChEBI" id="CHEBI:15377"/>
        <dbReference type="ChEBI" id="CHEBI:27731"/>
        <dbReference type="ChEBI" id="CHEBI:35418"/>
        <dbReference type="ChEBI" id="CHEBI:71502"/>
    </reaction>
    <physiologicalReaction direction="left-to-right" evidence="33">
        <dbReference type="Rhea" id="RHEA:48069"/>
    </physiologicalReaction>
</comment>
<comment type="function">
    <text evidence="34">Exo-alpha-sialidase that catalyzes the hydrolytic cleavage of the terminal sialic acid (N-acetylneuraminic acid, Neu5Ac) of a glycan moiety in the catabolism of glycolipids, glycoproteins and oligosacharides. Efficiently hydrolyzes gangliosides including alpha-(2-&gt;3)-sialylated GD1a and GM3 and alpha-(2-&gt;8)-sialylated GD3. Hydrolyzes poly-alpha-(2-&gt;8)-sialylated neural cell adhesion molecule NCAM1 likely at growth cones, suppressing neurite outgrowth in hippocampal neurons. May desialylate sialyl Lewis A and X antigens at the cell surface, down-regulating these glycan epitopes recognized by SELE/E selectin in the initiation of cell adhesion and extravasation. Has sialidase activity toward mucin, fetuin and sialyllactose.</text>
</comment>
<evidence type="ECO:0000256" key="1">
    <source>
        <dbReference type="ARBA" id="ARBA00000427"/>
    </source>
</evidence>
<evidence type="ECO:0000256" key="5">
    <source>
        <dbReference type="ARBA" id="ARBA00004406"/>
    </source>
</evidence>
<comment type="catalytic activity">
    <reaction evidence="29">
        <text>a ganglioside GD3 (d18:1(4E)) + H2O = a ganglioside GM3 (d18:1(4E)) + N-acetylneuraminate</text>
        <dbReference type="Rhea" id="RHEA:48124"/>
        <dbReference type="ChEBI" id="CHEBI:15377"/>
        <dbReference type="ChEBI" id="CHEBI:35418"/>
        <dbReference type="ChEBI" id="CHEBI:60065"/>
        <dbReference type="ChEBI" id="CHEBI:78436"/>
    </reaction>
    <physiologicalReaction direction="left-to-right" evidence="29">
        <dbReference type="Rhea" id="RHEA:48125"/>
    </physiologicalReaction>
</comment>
<evidence type="ECO:0000256" key="36">
    <source>
        <dbReference type="ARBA" id="ARBA00075281"/>
    </source>
</evidence>
<comment type="catalytic activity">
    <reaction evidence="27">
        <text>a ganglioside GM3 + H2O = a beta-D-galactosyl-(1-&gt;4)-beta-D-glucosyl-(1&lt;-&gt;1)-ceramide + N-acetylneuraminate</text>
        <dbReference type="Rhea" id="RHEA:48136"/>
        <dbReference type="ChEBI" id="CHEBI:15377"/>
        <dbReference type="ChEBI" id="CHEBI:35418"/>
        <dbReference type="ChEBI" id="CHEBI:79208"/>
        <dbReference type="ChEBI" id="CHEBI:79210"/>
    </reaction>
    <physiologicalReaction direction="left-to-right" evidence="27">
        <dbReference type="Rhea" id="RHEA:48137"/>
    </physiologicalReaction>
</comment>
<gene>
    <name evidence="40" type="primary">NEU4</name>
</gene>
<comment type="subcellular location">
    <subcellularLocation>
        <location evidence="3">Cell membrane</location>
        <topology evidence="3">Peripheral membrane protein</topology>
    </subcellularLocation>
    <subcellularLocation>
        <location evidence="7">Cell projection</location>
        <location evidence="7">Neuron projection</location>
    </subcellularLocation>
    <subcellularLocation>
        <location evidence="5">Endoplasmic reticulum membrane</location>
        <topology evidence="5">Peripheral membrane protein</topology>
    </subcellularLocation>
    <subcellularLocation>
        <location evidence="4">Lysosome lumen</location>
    </subcellularLocation>
    <subcellularLocation>
        <location evidence="2">Microsome membrane</location>
        <topology evidence="2">Peripheral membrane protein</topology>
    </subcellularLocation>
    <subcellularLocation>
        <location evidence="8">Mitochondrion inner membrane</location>
        <topology evidence="8">Peripheral membrane protein</topology>
    </subcellularLocation>
    <subcellularLocation>
        <location evidence="6">Mitochondrion outer membrane</location>
        <topology evidence="6">Peripheral membrane protein</topology>
    </subcellularLocation>
</comment>
<evidence type="ECO:0000256" key="17">
    <source>
        <dbReference type="ARBA" id="ARBA00022848"/>
    </source>
</evidence>
<keyword evidence="16" id="KW-0256">Endoplasmic reticulum</keyword>
<dbReference type="Gene3D" id="2.120.10.10">
    <property type="match status" value="2"/>
</dbReference>
<dbReference type="InterPro" id="IPR026856">
    <property type="entry name" value="Sialidase_fam"/>
</dbReference>
<keyword evidence="25" id="KW-0326">Glycosidase</keyword>
<evidence type="ECO:0000256" key="24">
    <source>
        <dbReference type="ARBA" id="ARBA00023277"/>
    </source>
</evidence>
<reference evidence="40" key="1">
    <citation type="submission" date="2025-08" db="UniProtKB">
        <authorList>
            <consortium name="RefSeq"/>
        </authorList>
    </citation>
    <scope>IDENTIFICATION</scope>
</reference>
<dbReference type="OrthoDB" id="2739686at2759"/>
<dbReference type="Proteomes" id="UP000189704">
    <property type="component" value="Unplaced"/>
</dbReference>
<dbReference type="FunFam" id="2.120.10.10:FF:000005">
    <property type="entry name" value="Neuraminidase 4"/>
    <property type="match status" value="1"/>
</dbReference>
<keyword evidence="17" id="KW-0492">Microsome</keyword>
<evidence type="ECO:0000256" key="31">
    <source>
        <dbReference type="ARBA" id="ARBA00051070"/>
    </source>
</evidence>
<evidence type="ECO:0000256" key="2">
    <source>
        <dbReference type="ARBA" id="ARBA00004174"/>
    </source>
</evidence>
<keyword evidence="21" id="KW-0472">Membrane</keyword>
<evidence type="ECO:0000256" key="4">
    <source>
        <dbReference type="ARBA" id="ARBA00004227"/>
    </source>
</evidence>
<evidence type="ECO:0000256" key="33">
    <source>
        <dbReference type="ARBA" id="ARBA00052635"/>
    </source>
</evidence>
<keyword evidence="15" id="KW-0378">Hydrolase</keyword>
<comment type="catalytic activity">
    <reaction evidence="28">
        <text>a ganglioside GD1a + H2O = a ganglioside GM1 + N-acetylneuraminate</text>
        <dbReference type="Rhea" id="RHEA:47832"/>
        <dbReference type="ChEBI" id="CHEBI:15377"/>
        <dbReference type="ChEBI" id="CHEBI:35418"/>
        <dbReference type="ChEBI" id="CHEBI:82637"/>
        <dbReference type="ChEBI" id="CHEBI:82639"/>
    </reaction>
    <physiologicalReaction direction="left-to-right" evidence="28">
        <dbReference type="Rhea" id="RHEA:47833"/>
    </physiologicalReaction>
</comment>
<comment type="catalytic activity">
    <reaction evidence="1">
        <text>Hydrolysis of alpha-(2-&gt;3)-, alpha-(2-&gt;6)-, alpha-(2-&gt;8)- glycosidic linkages of terminal sialic acid residues in oligosaccharides, glycoproteins, glycolipids, colominic acid and synthetic substrates.</text>
        <dbReference type="EC" id="3.2.1.18"/>
    </reaction>
</comment>
<evidence type="ECO:0000256" key="25">
    <source>
        <dbReference type="ARBA" id="ARBA00023295"/>
    </source>
</evidence>
<dbReference type="PANTHER" id="PTHR10628:SF22">
    <property type="entry name" value="SIALIDASE-4"/>
    <property type="match status" value="1"/>
</dbReference>
<evidence type="ECO:0000259" key="38">
    <source>
        <dbReference type="Pfam" id="PF13088"/>
    </source>
</evidence>
<evidence type="ECO:0000256" key="32">
    <source>
        <dbReference type="ARBA" id="ARBA00051144"/>
    </source>
</evidence>
<dbReference type="GO" id="GO:0005789">
    <property type="term" value="C:endoplasmic reticulum membrane"/>
    <property type="evidence" value="ECO:0007669"/>
    <property type="project" value="UniProtKB-SubCell"/>
</dbReference>
<keyword evidence="20" id="KW-0496">Mitochondrion</keyword>
<feature type="region of interest" description="Disordered" evidence="37">
    <location>
        <begin position="415"/>
        <end position="434"/>
    </location>
</feature>
<dbReference type="GO" id="GO:0005886">
    <property type="term" value="C:plasma membrane"/>
    <property type="evidence" value="ECO:0007669"/>
    <property type="project" value="UniProtKB-SubCell"/>
</dbReference>
<keyword evidence="13" id="KW-1000">Mitochondrion outer membrane</keyword>
<accession>A0A3Q0DQ48</accession>
<organism evidence="39 40">
    <name type="scientific">Carlito syrichta</name>
    <name type="common">Philippine tarsier</name>
    <name type="synonym">Tarsius syrichta</name>
    <dbReference type="NCBI Taxonomy" id="1868482"/>
    <lineage>
        <taxon>Eukaryota</taxon>
        <taxon>Metazoa</taxon>
        <taxon>Chordata</taxon>
        <taxon>Craniata</taxon>
        <taxon>Vertebrata</taxon>
        <taxon>Euteleostomi</taxon>
        <taxon>Mammalia</taxon>
        <taxon>Eutheria</taxon>
        <taxon>Euarchontoglires</taxon>
        <taxon>Primates</taxon>
        <taxon>Haplorrhini</taxon>
        <taxon>Tarsiiformes</taxon>
        <taxon>Tarsiidae</taxon>
        <taxon>Carlito</taxon>
    </lineage>
</organism>
<evidence type="ECO:0000256" key="35">
    <source>
        <dbReference type="ARBA" id="ARBA00073663"/>
    </source>
</evidence>